<keyword evidence="3" id="KW-1185">Reference proteome</keyword>
<evidence type="ECO:0000313" key="2">
    <source>
        <dbReference type="EMBL" id="QKJ31349.1"/>
    </source>
</evidence>
<sequence length="961" mass="105830">MKKLYQPLLCYFLPVLMLAFSTTQSRAQQATDTTGIKKLLDKAEAWQKAFAPEKVYLNFDKPYYASGDTAWIKAYVLMDNKASTYSSKLYVELLNSSGKMVQRLVLPTANGLATGYFPLDAKTIPEDSYTVRAYTNWQQNFGPEAFYYRQFYVGKLGGKTWLVTEQNRNDNPADTNHVQLAMRFTDAKGLLLVTRRLNVRVLENNKPLLKNEMSTGIDGTLTGAFTLPAKANHRALSIVVEDAGDKEQHITFPFYPSGTNGDIDLQFMPEGGTLVAGIYNKVGFKAIGEDGLGRDIKATVIDSKGEEAATLQSLHNGMGSFVLVPQAGETYTAKVMVNGREKKYALPTAKAAGMGLRVDGVTHGDELYVYVTSNTPDDKRYTLIARSAGKVYFGSAFKFNADNFFNTRIKKELFPTGIISLTILGSDNKPLNQRNVFIDRHDGLRVSATPVQDAYGTKDSAAINLHVTDKAGNPVQANLSVAVTDNAQIKNAVSADNIQSHMLLASELKGYIEEPAWYFSTENDADSKLKEKALDNLLLTQGWQGFDWSKTAAAIPTPDYKPETDISVSGKLTNFFGKPARGVKVMLLSKSKYNNLLTDTLSDNEGRFSFTRLPLMDTVAYLVKLHNGKDKTAAADIAVDEFKPTTTKPTLSYRPAPWNMNTDSTLINYINWANQRNLANDGFVPPGGGKVLKQVDITAKRKIRMVGGEFGVEIANITEEELIAAKKMSAMDLIYKKFPGFREDRMYANDIHSRVGIHPDIQFVNGSLMVQSIIADGQDVSNPASLVTGEDYSGVIATGDDPTGNLPGNAPAEKNARGQTITHGDYTLMKEYLNRLGGEDIKSISMYRGEHLFLTITTRSGKGANAVPSLGTYAYRPPFMQMPRQFYSPKYTVKNTLPDLRSTIHWEPNVVTDPSGNARVSFYTADKSSTYTIIVEGTDMQGHFGVDKGKINVTQAASSVK</sequence>
<dbReference type="RefSeq" id="WP_173416010.1">
    <property type="nucleotide sequence ID" value="NZ_CP054139.1"/>
</dbReference>
<evidence type="ECO:0000256" key="1">
    <source>
        <dbReference type="SAM" id="SignalP"/>
    </source>
</evidence>
<organism evidence="2 3">
    <name type="scientific">Mucilaginibacter mali</name>
    <dbReference type="NCBI Taxonomy" id="2740462"/>
    <lineage>
        <taxon>Bacteria</taxon>
        <taxon>Pseudomonadati</taxon>
        <taxon>Bacteroidota</taxon>
        <taxon>Sphingobacteriia</taxon>
        <taxon>Sphingobacteriales</taxon>
        <taxon>Sphingobacteriaceae</taxon>
        <taxon>Mucilaginibacter</taxon>
    </lineage>
</organism>
<dbReference type="EMBL" id="CP054139">
    <property type="protein sequence ID" value="QKJ31349.1"/>
    <property type="molecule type" value="Genomic_DNA"/>
</dbReference>
<dbReference type="KEGG" id="mmab:HQ865_16800"/>
<keyword evidence="1" id="KW-0732">Signal</keyword>
<evidence type="ECO:0008006" key="4">
    <source>
        <dbReference type="Google" id="ProtNLM"/>
    </source>
</evidence>
<feature type="chain" id="PRO_5028838264" description="Carboxypeptidase regulatory-like domain-containing protein" evidence="1">
    <location>
        <begin position="28"/>
        <end position="961"/>
    </location>
</feature>
<dbReference type="AlphaFoldDB" id="A0A7D4QUV6"/>
<evidence type="ECO:0000313" key="3">
    <source>
        <dbReference type="Proteomes" id="UP000505355"/>
    </source>
</evidence>
<proteinExistence type="predicted"/>
<gene>
    <name evidence="2" type="ORF">HQ865_16800</name>
</gene>
<dbReference type="Proteomes" id="UP000505355">
    <property type="component" value="Chromosome"/>
</dbReference>
<dbReference type="Gene3D" id="2.60.40.1930">
    <property type="match status" value="1"/>
</dbReference>
<accession>A0A7D4QUV6</accession>
<name>A0A7D4QUV6_9SPHI</name>
<reference evidence="2 3" key="1">
    <citation type="submission" date="2020-05" db="EMBL/GenBank/DDBJ databases">
        <title>Mucilaginibacter mali sp. nov.</title>
        <authorList>
            <person name="Kim H.S."/>
            <person name="Lee K.C."/>
            <person name="Suh M.K."/>
            <person name="Kim J.-S."/>
            <person name="Han K.-I."/>
            <person name="Eom M.K."/>
            <person name="Shin Y.K."/>
            <person name="Lee J.-S."/>
        </authorList>
    </citation>
    <scope>NUCLEOTIDE SEQUENCE [LARGE SCALE GENOMIC DNA]</scope>
    <source>
        <strain evidence="2 3">G2-14</strain>
    </source>
</reference>
<protein>
    <recommendedName>
        <fullName evidence="4">Carboxypeptidase regulatory-like domain-containing protein</fullName>
    </recommendedName>
</protein>
<feature type="signal peptide" evidence="1">
    <location>
        <begin position="1"/>
        <end position="27"/>
    </location>
</feature>